<protein>
    <submittedName>
        <fullName evidence="1">Uncharacterized protein</fullName>
    </submittedName>
</protein>
<proteinExistence type="predicted"/>
<dbReference type="Proteomes" id="UP001209229">
    <property type="component" value="Unassembled WGS sequence"/>
</dbReference>
<comment type="caution">
    <text evidence="1">The sequence shown here is derived from an EMBL/GenBank/DDBJ whole genome shotgun (WGS) entry which is preliminary data.</text>
</comment>
<dbReference type="RefSeq" id="WP_301192942.1">
    <property type="nucleotide sequence ID" value="NZ_JAPDPJ010000105.1"/>
</dbReference>
<gene>
    <name evidence="1" type="ORF">OM075_23190</name>
</gene>
<keyword evidence="2" id="KW-1185">Reference proteome</keyword>
<name>A0AAE3M9I0_9BACT</name>
<organism evidence="1 2">
    <name type="scientific">Plebeiibacterium sediminum</name>
    <dbReference type="NCBI Taxonomy" id="2992112"/>
    <lineage>
        <taxon>Bacteria</taxon>
        <taxon>Pseudomonadati</taxon>
        <taxon>Bacteroidota</taxon>
        <taxon>Bacteroidia</taxon>
        <taxon>Marinilabiliales</taxon>
        <taxon>Marinilabiliaceae</taxon>
        <taxon>Plebeiibacterium</taxon>
    </lineage>
</organism>
<dbReference type="AlphaFoldDB" id="A0AAE3M9I0"/>
<reference evidence="1" key="1">
    <citation type="submission" date="2022-10" db="EMBL/GenBank/DDBJ databases">
        <authorList>
            <person name="Yu W.X."/>
        </authorList>
    </citation>
    <scope>NUCLEOTIDE SEQUENCE</scope>
    <source>
        <strain evidence="1">AAT</strain>
    </source>
</reference>
<evidence type="ECO:0000313" key="1">
    <source>
        <dbReference type="EMBL" id="MCW3789387.1"/>
    </source>
</evidence>
<sequence length="91" mass="10798">MKESYNKEIQLRCITCGNIDFDFNEEKTYIKCTSCNREYLGGYDELVGLNQELIDNEIEDTKKELEKDLTKEMEDMIKKAFKGNKYFKFKG</sequence>
<evidence type="ECO:0000313" key="2">
    <source>
        <dbReference type="Proteomes" id="UP001209229"/>
    </source>
</evidence>
<dbReference type="EMBL" id="JAPDPJ010000105">
    <property type="protein sequence ID" value="MCW3789387.1"/>
    <property type="molecule type" value="Genomic_DNA"/>
</dbReference>
<accession>A0AAE3M9I0</accession>